<protein>
    <submittedName>
        <fullName evidence="14">Alkane 1-monooxygenase</fullName>
    </submittedName>
</protein>
<dbReference type="CDD" id="cd03512">
    <property type="entry name" value="Alkane-hydroxylase"/>
    <property type="match status" value="1"/>
</dbReference>
<evidence type="ECO:0000256" key="12">
    <source>
        <dbReference type="SAM" id="Phobius"/>
    </source>
</evidence>
<evidence type="ECO:0000313" key="15">
    <source>
        <dbReference type="Proteomes" id="UP000077143"/>
    </source>
</evidence>
<feature type="domain" description="Fatty acid desaturase" evidence="13">
    <location>
        <begin position="124"/>
        <end position="328"/>
    </location>
</feature>
<evidence type="ECO:0000256" key="10">
    <source>
        <dbReference type="ARBA" id="ARBA00023033"/>
    </source>
</evidence>
<dbReference type="GO" id="GO:0006629">
    <property type="term" value="P:lipid metabolic process"/>
    <property type="evidence" value="ECO:0007669"/>
    <property type="project" value="InterPro"/>
</dbReference>
<accession>A0A172UHY6</accession>
<dbReference type="GO" id="GO:0046872">
    <property type="term" value="F:metal ion binding"/>
    <property type="evidence" value="ECO:0007669"/>
    <property type="project" value="UniProtKB-KW"/>
</dbReference>
<dbReference type="EMBL" id="CP015596">
    <property type="protein sequence ID" value="ANE78749.1"/>
    <property type="molecule type" value="Genomic_DNA"/>
</dbReference>
<evidence type="ECO:0000256" key="11">
    <source>
        <dbReference type="ARBA" id="ARBA00023136"/>
    </source>
</evidence>
<evidence type="ECO:0000256" key="7">
    <source>
        <dbReference type="ARBA" id="ARBA00022989"/>
    </source>
</evidence>
<feature type="transmembrane region" description="Helical" evidence="12">
    <location>
        <begin position="97"/>
        <end position="115"/>
    </location>
</feature>
<evidence type="ECO:0000256" key="8">
    <source>
        <dbReference type="ARBA" id="ARBA00023002"/>
    </source>
</evidence>
<keyword evidence="6" id="KW-0479">Metal-binding</keyword>
<dbReference type="AlphaFoldDB" id="A0A172UHY6"/>
<dbReference type="GO" id="GO:0004497">
    <property type="term" value="F:monooxygenase activity"/>
    <property type="evidence" value="ECO:0007669"/>
    <property type="project" value="UniProtKB-KW"/>
</dbReference>
<comment type="similarity">
    <text evidence="2">Belongs to the fatty acid desaturase type 1 family. AlkB subfamily.</text>
</comment>
<feature type="transmembrane region" description="Helical" evidence="12">
    <location>
        <begin position="43"/>
        <end position="60"/>
    </location>
</feature>
<keyword evidence="4" id="KW-0997">Cell inner membrane</keyword>
<dbReference type="KEGG" id="madi:A7U43_04840"/>
<feature type="transmembrane region" description="Helical" evidence="12">
    <location>
        <begin position="254"/>
        <end position="272"/>
    </location>
</feature>
<dbReference type="Pfam" id="PF00487">
    <property type="entry name" value="FA_desaturase"/>
    <property type="match status" value="1"/>
</dbReference>
<evidence type="ECO:0000256" key="6">
    <source>
        <dbReference type="ARBA" id="ARBA00022723"/>
    </source>
</evidence>
<proteinExistence type="inferred from homology"/>
<dbReference type="InterPro" id="IPR005804">
    <property type="entry name" value="FA_desaturase_dom"/>
</dbReference>
<keyword evidence="10 14" id="KW-0503">Monooxygenase</keyword>
<keyword evidence="11 12" id="KW-0472">Membrane</keyword>
<dbReference type="InterPro" id="IPR033885">
    <property type="entry name" value="AlkB/XylM"/>
</dbReference>
<evidence type="ECO:0000256" key="2">
    <source>
        <dbReference type="ARBA" id="ARBA00010823"/>
    </source>
</evidence>
<dbReference type="Proteomes" id="UP000077143">
    <property type="component" value="Chromosome"/>
</dbReference>
<evidence type="ECO:0000256" key="4">
    <source>
        <dbReference type="ARBA" id="ARBA00022519"/>
    </source>
</evidence>
<evidence type="ECO:0000256" key="5">
    <source>
        <dbReference type="ARBA" id="ARBA00022692"/>
    </source>
</evidence>
<evidence type="ECO:0000313" key="14">
    <source>
        <dbReference type="EMBL" id="ANE78749.1"/>
    </source>
</evidence>
<evidence type="ECO:0000256" key="9">
    <source>
        <dbReference type="ARBA" id="ARBA00023004"/>
    </source>
</evidence>
<keyword evidence="15" id="KW-1185">Reference proteome</keyword>
<comment type="subcellular location">
    <subcellularLocation>
        <location evidence="1">Cell inner membrane</location>
        <topology evidence="1">Multi-pass membrane protein</topology>
    </subcellularLocation>
</comment>
<evidence type="ECO:0000256" key="1">
    <source>
        <dbReference type="ARBA" id="ARBA00004429"/>
    </source>
</evidence>
<keyword evidence="7 12" id="KW-1133">Transmembrane helix</keyword>
<keyword evidence="5 12" id="KW-0812">Transmembrane</keyword>
<dbReference type="STRING" id="1682113.A7U43_04840"/>
<reference evidence="14 15" key="1">
    <citation type="submission" date="2016-05" db="EMBL/GenBank/DDBJ databases">
        <title>Complete genome sequence of a phthalic acid esters degrading Mycobacterium sp. YC-RL4.</title>
        <authorList>
            <person name="Ren L."/>
            <person name="Fan S."/>
            <person name="Ruth N."/>
            <person name="Jia Y."/>
            <person name="Wang J."/>
            <person name="Qiao C."/>
        </authorList>
    </citation>
    <scope>NUCLEOTIDE SEQUENCE [LARGE SCALE GENOMIC DNA]</scope>
    <source>
        <strain evidence="14 15">YC-RL4</strain>
    </source>
</reference>
<dbReference type="PANTHER" id="PTHR38674:SF1">
    <property type="entry name" value="ALKANE 1-MONOOXYGENASE 1"/>
    <property type="match status" value="1"/>
</dbReference>
<evidence type="ECO:0000259" key="13">
    <source>
        <dbReference type="Pfam" id="PF00487"/>
    </source>
</evidence>
<gene>
    <name evidence="14" type="ORF">A7U43_04840</name>
</gene>
<keyword evidence="8" id="KW-0560">Oxidoreductase</keyword>
<dbReference type="GO" id="GO:0005886">
    <property type="term" value="C:plasma membrane"/>
    <property type="evidence" value="ECO:0007669"/>
    <property type="project" value="UniProtKB-SubCell"/>
</dbReference>
<keyword evidence="3" id="KW-1003">Cell membrane</keyword>
<sequence length="379" mass="42753">MTDAQTGRTPTWRPVKRYLWMLGAIVPGMVGLAWLLVHLTGQQVFWWVGPMLAFVVIPVLDQLIGADDTSASGDIAEDLENDPFYRWVNYLYLPNQYLSLIFACWLFSGGGWLTMSTVDKIGLMVTVGIVGGIAINAAHELGHRRASAEKRLSKIALAQTGYGHFFVEHNRGHHLRVATPEDPASARLDESVYHFIPRSVLGGLRSAWHLESVRLAQAGRSRWSLHNDILNAWLLSAAIFAGLVAWFGAVIIPWLIGQAIIGVCLLETVNYLEHYGLRRQRLADGRYERVGQRHSWNSDTLIANVFLYHLQRHSDHHANPQKRYQTLQHSDQAPQLPTGYGSMLVLAWCPPLWRRVMNPRVLAHYGGDIRLAALRPVRR</sequence>
<name>A0A172UHY6_9MYCO</name>
<keyword evidence="9" id="KW-0408">Iron</keyword>
<feature type="transmembrane region" description="Helical" evidence="12">
    <location>
        <begin position="18"/>
        <end position="37"/>
    </location>
</feature>
<dbReference type="PANTHER" id="PTHR38674">
    <property type="entry name" value="ALKANE 1-MONOOXYGENASE 1"/>
    <property type="match status" value="1"/>
</dbReference>
<feature type="transmembrane region" description="Helical" evidence="12">
    <location>
        <begin position="229"/>
        <end position="248"/>
    </location>
</feature>
<organism evidence="14 15">
    <name type="scientific">Mycobacterium adipatum</name>
    <dbReference type="NCBI Taxonomy" id="1682113"/>
    <lineage>
        <taxon>Bacteria</taxon>
        <taxon>Bacillati</taxon>
        <taxon>Actinomycetota</taxon>
        <taxon>Actinomycetes</taxon>
        <taxon>Mycobacteriales</taxon>
        <taxon>Mycobacteriaceae</taxon>
        <taxon>Mycobacterium</taxon>
    </lineage>
</organism>
<evidence type="ECO:0000256" key="3">
    <source>
        <dbReference type="ARBA" id="ARBA00022475"/>
    </source>
</evidence>